<dbReference type="RefSeq" id="WP_209989131.1">
    <property type="nucleotide sequence ID" value="NZ_JAGINO010000027.1"/>
</dbReference>
<keyword evidence="3" id="KW-1185">Reference proteome</keyword>
<organism evidence="2 3">
    <name type="scientific">Azospirillum picis</name>
    <dbReference type="NCBI Taxonomy" id="488438"/>
    <lineage>
        <taxon>Bacteria</taxon>
        <taxon>Pseudomonadati</taxon>
        <taxon>Pseudomonadota</taxon>
        <taxon>Alphaproteobacteria</taxon>
        <taxon>Rhodospirillales</taxon>
        <taxon>Azospirillaceae</taxon>
        <taxon>Azospirillum</taxon>
    </lineage>
</organism>
<comment type="caution">
    <text evidence="2">The sequence shown here is derived from an EMBL/GenBank/DDBJ whole genome shotgun (WGS) entry which is preliminary data.</text>
</comment>
<reference evidence="2 3" key="1">
    <citation type="submission" date="2023-07" db="EMBL/GenBank/DDBJ databases">
        <title>Genomic Encyclopedia of Type Strains, Phase IV (KMG-IV): sequencing the most valuable type-strain genomes for metagenomic binning, comparative biology and taxonomic classification.</title>
        <authorList>
            <person name="Goeker M."/>
        </authorList>
    </citation>
    <scope>NUCLEOTIDE SEQUENCE [LARGE SCALE GENOMIC DNA]</scope>
    <source>
        <strain evidence="2 3">DSM 19922</strain>
    </source>
</reference>
<proteinExistence type="predicted"/>
<sequence>MPPTLLIPRTPLPVALSRAVDWDSVPDNPANCPLSCPVVSLIIAKTNWSGATAGGNAATHRFKTTPHDKVLE</sequence>
<feature type="region of interest" description="Disordered" evidence="1">
    <location>
        <begin position="51"/>
        <end position="72"/>
    </location>
</feature>
<accession>A0ABU0MTL9</accession>
<evidence type="ECO:0000313" key="2">
    <source>
        <dbReference type="EMBL" id="MDQ0536461.1"/>
    </source>
</evidence>
<dbReference type="EMBL" id="JAUSVU010000027">
    <property type="protein sequence ID" value="MDQ0536461.1"/>
    <property type="molecule type" value="Genomic_DNA"/>
</dbReference>
<evidence type="ECO:0000256" key="1">
    <source>
        <dbReference type="SAM" id="MobiDB-lite"/>
    </source>
</evidence>
<protein>
    <submittedName>
        <fullName evidence="2">Uncharacterized protein</fullName>
    </submittedName>
</protein>
<gene>
    <name evidence="2" type="ORF">QO018_005358</name>
</gene>
<evidence type="ECO:0000313" key="3">
    <source>
        <dbReference type="Proteomes" id="UP001244552"/>
    </source>
</evidence>
<name>A0ABU0MTL9_9PROT</name>
<dbReference type="Proteomes" id="UP001244552">
    <property type="component" value="Unassembled WGS sequence"/>
</dbReference>